<name>A0A411PM80_9GAMM</name>
<protein>
    <submittedName>
        <fullName evidence="1">Uncharacterized protein</fullName>
    </submittedName>
</protein>
<keyword evidence="2" id="KW-1185">Reference proteome</keyword>
<dbReference type="EMBL" id="CP036200">
    <property type="protein sequence ID" value="QBF84650.1"/>
    <property type="molecule type" value="Genomic_DNA"/>
</dbReference>
<dbReference type="Proteomes" id="UP000291106">
    <property type="component" value="Chromosome"/>
</dbReference>
<sequence>MPKQTAAERAQLYAEQFAQPLAAPLGQKQEKPSHKAVQEVSGVSPDASTAERLQYLGDLVINESINQFEVALRDESSVQSASLSQARQILERVGVLDIWQAEIKKAQESSVPTGMDERLLKLVGRKQ</sequence>
<evidence type="ECO:0000313" key="2">
    <source>
        <dbReference type="Proteomes" id="UP000291106"/>
    </source>
</evidence>
<dbReference type="KEGG" id="smai:EXU30_19700"/>
<proteinExistence type="predicted"/>
<dbReference type="AlphaFoldDB" id="A0A411PM80"/>
<organism evidence="1 2">
    <name type="scientific">Shewanella maritima</name>
    <dbReference type="NCBI Taxonomy" id="2520507"/>
    <lineage>
        <taxon>Bacteria</taxon>
        <taxon>Pseudomonadati</taxon>
        <taxon>Pseudomonadota</taxon>
        <taxon>Gammaproteobacteria</taxon>
        <taxon>Alteromonadales</taxon>
        <taxon>Shewanellaceae</taxon>
        <taxon>Shewanella</taxon>
    </lineage>
</organism>
<evidence type="ECO:0000313" key="1">
    <source>
        <dbReference type="EMBL" id="QBF84650.1"/>
    </source>
</evidence>
<accession>A0A411PM80</accession>
<dbReference type="RefSeq" id="WP_130602971.1">
    <property type="nucleotide sequence ID" value="NZ_CP036200.1"/>
</dbReference>
<reference evidence="1 2" key="1">
    <citation type="submission" date="2019-02" db="EMBL/GenBank/DDBJ databases">
        <title>Shewanella sp. D4-2 isolated from Dokdo Island.</title>
        <authorList>
            <person name="Baek K."/>
        </authorList>
    </citation>
    <scope>NUCLEOTIDE SEQUENCE [LARGE SCALE GENOMIC DNA]</scope>
    <source>
        <strain evidence="1 2">D4-2</strain>
    </source>
</reference>
<gene>
    <name evidence="1" type="ORF">EXU30_19700</name>
</gene>